<keyword evidence="9" id="KW-0732">Signal</keyword>
<evidence type="ECO:0000256" key="8">
    <source>
        <dbReference type="RuleBase" id="RU003471"/>
    </source>
</evidence>
<dbReference type="InterPro" id="IPR036819">
    <property type="entry name" value="Subtilisin_inhibitor-like_sf"/>
</dbReference>
<accession>A0A919MIL0</accession>
<sequence length="126" mass="13566">MIRTSAAALATLAALLPAVDPAAAARPRRTELTVSYEAEAGYAAAVTLRCHPAGGAHPRKVKACRLLARVGGDPARLRPVPRMCTLEYAPITARITGRWHGRPLDWSRTFGNRCDMDRTTGVLTAF</sequence>
<dbReference type="InterPro" id="IPR023549">
    <property type="entry name" value="Subtilisin_inhibitor"/>
</dbReference>
<organism evidence="11 12">
    <name type="scientific">Actinoplanes nipponensis</name>
    <dbReference type="NCBI Taxonomy" id="135950"/>
    <lineage>
        <taxon>Bacteria</taxon>
        <taxon>Bacillati</taxon>
        <taxon>Actinomycetota</taxon>
        <taxon>Actinomycetes</taxon>
        <taxon>Micromonosporales</taxon>
        <taxon>Micromonosporaceae</taxon>
        <taxon>Actinoplanes</taxon>
    </lineage>
</organism>
<evidence type="ECO:0000256" key="1">
    <source>
        <dbReference type="ARBA" id="ARBA00004613"/>
    </source>
</evidence>
<reference evidence="11" key="1">
    <citation type="submission" date="2021-01" db="EMBL/GenBank/DDBJ databases">
        <title>Whole genome shotgun sequence of Actinoplanes nipponensis NBRC 14063.</title>
        <authorList>
            <person name="Komaki H."/>
            <person name="Tamura T."/>
        </authorList>
    </citation>
    <scope>NUCLEOTIDE SEQUENCE</scope>
    <source>
        <strain evidence="11">NBRC 14063</strain>
    </source>
</reference>
<dbReference type="EMBL" id="BOMQ01000004">
    <property type="protein sequence ID" value="GIE46521.1"/>
    <property type="molecule type" value="Genomic_DNA"/>
</dbReference>
<evidence type="ECO:0000256" key="4">
    <source>
        <dbReference type="ARBA" id="ARBA00022525"/>
    </source>
</evidence>
<gene>
    <name evidence="11" type="ORF">Ani05nite_00550</name>
</gene>
<keyword evidence="12" id="KW-1185">Reference proteome</keyword>
<comment type="caution">
    <text evidence="11">The sequence shown here is derived from an EMBL/GenBank/DDBJ whole genome shotgun (WGS) entry which is preliminary data.</text>
</comment>
<comment type="subcellular location">
    <subcellularLocation>
        <location evidence="1">Secreted</location>
    </subcellularLocation>
</comment>
<evidence type="ECO:0000313" key="11">
    <source>
        <dbReference type="EMBL" id="GIE46521.1"/>
    </source>
</evidence>
<feature type="chain" id="PRO_5036719606" description="Subtilisin inhibitor domain-containing protein" evidence="9">
    <location>
        <begin position="25"/>
        <end position="126"/>
    </location>
</feature>
<evidence type="ECO:0000256" key="3">
    <source>
        <dbReference type="ARBA" id="ARBA00011738"/>
    </source>
</evidence>
<feature type="signal peptide" evidence="9">
    <location>
        <begin position="1"/>
        <end position="24"/>
    </location>
</feature>
<comment type="subunit">
    <text evidence="3">Homodimer.</text>
</comment>
<dbReference type="Pfam" id="PF00720">
    <property type="entry name" value="SSI"/>
    <property type="match status" value="1"/>
</dbReference>
<dbReference type="InterPro" id="IPR000691">
    <property type="entry name" value="Prot_inh_I16_SSI"/>
</dbReference>
<evidence type="ECO:0000256" key="6">
    <source>
        <dbReference type="ARBA" id="ARBA00022900"/>
    </source>
</evidence>
<dbReference type="PRINTS" id="PR00294">
    <property type="entry name" value="SSBTLNINHBTR"/>
</dbReference>
<keyword evidence="5 8" id="KW-0646">Protease inhibitor</keyword>
<evidence type="ECO:0000313" key="12">
    <source>
        <dbReference type="Proteomes" id="UP000647172"/>
    </source>
</evidence>
<keyword evidence="6 8" id="KW-0722">Serine protease inhibitor</keyword>
<dbReference type="RefSeq" id="WP_203762524.1">
    <property type="nucleotide sequence ID" value="NZ_BAAAYJ010000042.1"/>
</dbReference>
<feature type="domain" description="Subtilisin inhibitor" evidence="10">
    <location>
        <begin position="31"/>
        <end position="112"/>
    </location>
</feature>
<dbReference type="AlphaFoldDB" id="A0A919MIL0"/>
<dbReference type="Gene3D" id="3.30.350.10">
    <property type="entry name" value="Subtilisin inhibitor-like"/>
    <property type="match status" value="1"/>
</dbReference>
<comment type="similarity">
    <text evidence="2 8">Belongs to the protease inhibitor I16 (SSI) family.</text>
</comment>
<proteinExistence type="inferred from homology"/>
<dbReference type="GO" id="GO:0005576">
    <property type="term" value="C:extracellular region"/>
    <property type="evidence" value="ECO:0007669"/>
    <property type="project" value="UniProtKB-SubCell"/>
</dbReference>
<evidence type="ECO:0000256" key="2">
    <source>
        <dbReference type="ARBA" id="ARBA00010472"/>
    </source>
</evidence>
<keyword evidence="7" id="KW-1015">Disulfide bond</keyword>
<dbReference type="Proteomes" id="UP000647172">
    <property type="component" value="Unassembled WGS sequence"/>
</dbReference>
<dbReference type="SUPFAM" id="SSF55399">
    <property type="entry name" value="Subtilisin inhibitor"/>
    <property type="match status" value="1"/>
</dbReference>
<keyword evidence="4" id="KW-0964">Secreted</keyword>
<evidence type="ECO:0000259" key="10">
    <source>
        <dbReference type="Pfam" id="PF00720"/>
    </source>
</evidence>
<protein>
    <recommendedName>
        <fullName evidence="10">Subtilisin inhibitor domain-containing protein</fullName>
    </recommendedName>
</protein>
<name>A0A919MIL0_9ACTN</name>
<evidence type="ECO:0000256" key="7">
    <source>
        <dbReference type="ARBA" id="ARBA00023157"/>
    </source>
</evidence>
<dbReference type="GO" id="GO:0004867">
    <property type="term" value="F:serine-type endopeptidase inhibitor activity"/>
    <property type="evidence" value="ECO:0007669"/>
    <property type="project" value="UniProtKB-KW"/>
</dbReference>
<evidence type="ECO:0000256" key="5">
    <source>
        <dbReference type="ARBA" id="ARBA00022690"/>
    </source>
</evidence>
<evidence type="ECO:0000256" key="9">
    <source>
        <dbReference type="SAM" id="SignalP"/>
    </source>
</evidence>